<reference evidence="2 3" key="1">
    <citation type="submission" date="2022-08" db="EMBL/GenBank/DDBJ databases">
        <title>Reclassification of Massilia species as members of the genera Telluria, Duganella, Pseudoduganella, Mokoshia gen. nov. and Zemynaea gen. nov. using orthogonal and non-orthogonal genome-based approaches.</title>
        <authorList>
            <person name="Bowman J.P."/>
        </authorList>
    </citation>
    <scope>NUCLEOTIDE SEQUENCE [LARGE SCALE GENOMIC DNA]</scope>
    <source>
        <strain evidence="2 3">JCM 31606</strain>
    </source>
</reference>
<evidence type="ECO:0000256" key="1">
    <source>
        <dbReference type="SAM" id="MobiDB-lite"/>
    </source>
</evidence>
<gene>
    <name evidence="2" type="ORF">NX778_17485</name>
</gene>
<name>A0ABT2D0U7_9BURK</name>
<evidence type="ECO:0008006" key="4">
    <source>
        <dbReference type="Google" id="ProtNLM"/>
    </source>
</evidence>
<feature type="compositionally biased region" description="Basic and acidic residues" evidence="1">
    <location>
        <begin position="300"/>
        <end position="310"/>
    </location>
</feature>
<sequence length="310" mass="31272">MKSSMMALAVGVALAGCSTGDGNIFASRDKTVEYYRVFDIKADPANPAVVKAASEGISRHIADATLATPSVGGDLQEQPGRFKLADPGSTAPGAAARGPNCEGATWTARATPQVSGGDNMNMIACLFPYKNGYHLDMYAVFTEKEGGWLEWPRRVTGRLMGTPEKWTDQTMVDVVRSIRDSTGAQVALVEAKPALAGEPWLQFGPGTAAPASGSTGTPGAAGSATKVNSPSGASGAVASTAATPVANPASSIAPLTPQPAPASTAAAMPMPATPVAAPAPAPAASEARSAASTTVATDDTASKVDKTDVK</sequence>
<feature type="region of interest" description="Disordered" evidence="1">
    <location>
        <begin position="206"/>
        <end position="236"/>
    </location>
</feature>
<organism evidence="2 3">
    <name type="scientific">Massilia terrae</name>
    <dbReference type="NCBI Taxonomy" id="1811224"/>
    <lineage>
        <taxon>Bacteria</taxon>
        <taxon>Pseudomonadati</taxon>
        <taxon>Pseudomonadota</taxon>
        <taxon>Betaproteobacteria</taxon>
        <taxon>Burkholderiales</taxon>
        <taxon>Oxalobacteraceae</taxon>
        <taxon>Telluria group</taxon>
        <taxon>Massilia</taxon>
    </lineage>
</organism>
<comment type="caution">
    <text evidence="2">The sequence shown here is derived from an EMBL/GenBank/DDBJ whole genome shotgun (WGS) entry which is preliminary data.</text>
</comment>
<protein>
    <recommendedName>
        <fullName evidence="4">Lipoprotein</fullName>
    </recommendedName>
</protein>
<keyword evidence="3" id="KW-1185">Reference proteome</keyword>
<evidence type="ECO:0000313" key="3">
    <source>
        <dbReference type="Proteomes" id="UP001204621"/>
    </source>
</evidence>
<evidence type="ECO:0000313" key="2">
    <source>
        <dbReference type="EMBL" id="MCS0659868.1"/>
    </source>
</evidence>
<dbReference type="PROSITE" id="PS51257">
    <property type="entry name" value="PROKAR_LIPOPROTEIN"/>
    <property type="match status" value="1"/>
</dbReference>
<feature type="region of interest" description="Disordered" evidence="1">
    <location>
        <begin position="249"/>
        <end position="310"/>
    </location>
</feature>
<feature type="compositionally biased region" description="Low complexity" evidence="1">
    <location>
        <begin position="249"/>
        <end position="299"/>
    </location>
</feature>
<dbReference type="RefSeq" id="WP_258813061.1">
    <property type="nucleotide sequence ID" value="NZ_JANUGU010000006.1"/>
</dbReference>
<accession>A0ABT2D0U7</accession>
<dbReference type="EMBL" id="JANUGU010000006">
    <property type="protein sequence ID" value="MCS0659868.1"/>
    <property type="molecule type" value="Genomic_DNA"/>
</dbReference>
<proteinExistence type="predicted"/>
<dbReference type="Proteomes" id="UP001204621">
    <property type="component" value="Unassembled WGS sequence"/>
</dbReference>